<name>A0A0A9AMD6_ARUDO</name>
<protein>
    <submittedName>
        <fullName evidence="1">Uncharacterized protein</fullName>
    </submittedName>
</protein>
<accession>A0A0A9AMD6</accession>
<dbReference type="AlphaFoldDB" id="A0A0A9AMD6"/>
<reference evidence="1" key="2">
    <citation type="journal article" date="2015" name="Data Brief">
        <title>Shoot transcriptome of the giant reed, Arundo donax.</title>
        <authorList>
            <person name="Barrero R.A."/>
            <person name="Guerrero F.D."/>
            <person name="Moolhuijzen P."/>
            <person name="Goolsby J.A."/>
            <person name="Tidwell J."/>
            <person name="Bellgard S.E."/>
            <person name="Bellgard M.I."/>
        </authorList>
    </citation>
    <scope>NUCLEOTIDE SEQUENCE</scope>
    <source>
        <tissue evidence="1">Shoot tissue taken approximately 20 cm above the soil surface</tissue>
    </source>
</reference>
<proteinExistence type="predicted"/>
<dbReference type="EMBL" id="GBRH01245584">
    <property type="protein sequence ID" value="JAD52311.1"/>
    <property type="molecule type" value="Transcribed_RNA"/>
</dbReference>
<evidence type="ECO:0000313" key="1">
    <source>
        <dbReference type="EMBL" id="JAD52311.1"/>
    </source>
</evidence>
<reference evidence="1" key="1">
    <citation type="submission" date="2014-09" db="EMBL/GenBank/DDBJ databases">
        <authorList>
            <person name="Magalhaes I.L.F."/>
            <person name="Oliveira U."/>
            <person name="Santos F.R."/>
            <person name="Vidigal T.H.D.A."/>
            <person name="Brescovit A.D."/>
            <person name="Santos A.J."/>
        </authorList>
    </citation>
    <scope>NUCLEOTIDE SEQUENCE</scope>
    <source>
        <tissue evidence="1">Shoot tissue taken approximately 20 cm above the soil surface</tissue>
    </source>
</reference>
<sequence length="31" mass="3598">MSIVTEKNIYIGHMMSLLLVSGFQHKTEQVY</sequence>
<organism evidence="1">
    <name type="scientific">Arundo donax</name>
    <name type="common">Giant reed</name>
    <name type="synonym">Donax arundinaceus</name>
    <dbReference type="NCBI Taxonomy" id="35708"/>
    <lineage>
        <taxon>Eukaryota</taxon>
        <taxon>Viridiplantae</taxon>
        <taxon>Streptophyta</taxon>
        <taxon>Embryophyta</taxon>
        <taxon>Tracheophyta</taxon>
        <taxon>Spermatophyta</taxon>
        <taxon>Magnoliopsida</taxon>
        <taxon>Liliopsida</taxon>
        <taxon>Poales</taxon>
        <taxon>Poaceae</taxon>
        <taxon>PACMAD clade</taxon>
        <taxon>Arundinoideae</taxon>
        <taxon>Arundineae</taxon>
        <taxon>Arundo</taxon>
    </lineage>
</organism>